<dbReference type="AlphaFoldDB" id="A0A0D2A0W8"/>
<keyword evidence="2" id="KW-0457">Lysine biosynthesis</keyword>
<dbReference type="GO" id="GO:0005737">
    <property type="term" value="C:cytoplasm"/>
    <property type="evidence" value="ECO:0007669"/>
    <property type="project" value="TreeGrafter"/>
</dbReference>
<dbReference type="Gene3D" id="3.40.50.720">
    <property type="entry name" value="NAD(P)-binding Rossmann-like Domain"/>
    <property type="match status" value="1"/>
</dbReference>
<dbReference type="PANTHER" id="PTHR11133:SF22">
    <property type="entry name" value="ALPHA-AMINOADIPIC SEMIALDEHYDE SYNTHASE, MITOCHONDRIAL"/>
    <property type="match status" value="1"/>
</dbReference>
<proteinExistence type="predicted"/>
<dbReference type="InterPro" id="IPR032095">
    <property type="entry name" value="Sacchrp_dh-like_C"/>
</dbReference>
<dbReference type="Gene3D" id="1.10.1870.10">
    <property type="entry name" value="Domain 3, Saccharopine reductase"/>
    <property type="match status" value="1"/>
</dbReference>
<keyword evidence="2" id="KW-0028">Amino-acid biosynthesis</keyword>
<accession>A0A0D2A0W8</accession>
<dbReference type="PANTHER" id="PTHR11133">
    <property type="entry name" value="SACCHAROPINE DEHYDROGENASE"/>
    <property type="match status" value="1"/>
</dbReference>
<feature type="domain" description="Saccharopine dehydrogenase-like C-terminal" evidence="3">
    <location>
        <begin position="16"/>
        <end position="143"/>
    </location>
</feature>
<dbReference type="Pfam" id="PF16653">
    <property type="entry name" value="Sacchrp_dh_C"/>
    <property type="match status" value="1"/>
</dbReference>
<dbReference type="RefSeq" id="XP_016254242.1">
    <property type="nucleotide sequence ID" value="XM_016387314.1"/>
</dbReference>
<dbReference type="GeneID" id="27340022"/>
<evidence type="ECO:0000313" key="4">
    <source>
        <dbReference type="EMBL" id="KIW34026.1"/>
    </source>
</evidence>
<sequence>MRIDQLCSFRNDTERDRILSGLRWMGLFSNEPVKVKATPLDTLCGRLKQMMSFEPGEQDLVMLQHTFVVEWEEGHTETFTSTLALKGDPKGYSAMSKSVGVTCGVATQLLLDKHAGFTDPGLLAPYVPEICTPIRVLIEKEGIMMVDKKVSSG</sequence>
<dbReference type="GO" id="GO:0019878">
    <property type="term" value="P:lysine biosynthetic process via aminoadipic acid"/>
    <property type="evidence" value="ECO:0007669"/>
    <property type="project" value="TreeGrafter"/>
</dbReference>
<protein>
    <recommendedName>
        <fullName evidence="3">Saccharopine dehydrogenase-like C-terminal domain-containing protein</fullName>
    </recommendedName>
</protein>
<dbReference type="InterPro" id="IPR051168">
    <property type="entry name" value="AASS"/>
</dbReference>
<dbReference type="HOGENOM" id="CLU_128873_0_0_1"/>
<dbReference type="OrthoDB" id="10059875at2759"/>
<dbReference type="Proteomes" id="UP000054466">
    <property type="component" value="Unassembled WGS sequence"/>
</dbReference>
<dbReference type="GO" id="GO:0004753">
    <property type="term" value="F:saccharopine dehydrogenase activity"/>
    <property type="evidence" value="ECO:0007669"/>
    <property type="project" value="TreeGrafter"/>
</dbReference>
<evidence type="ECO:0000256" key="1">
    <source>
        <dbReference type="ARBA" id="ARBA00023002"/>
    </source>
</evidence>
<evidence type="ECO:0000259" key="3">
    <source>
        <dbReference type="Pfam" id="PF16653"/>
    </source>
</evidence>
<dbReference type="STRING" id="569365.A0A0D2A0W8"/>
<organism evidence="4 5">
    <name type="scientific">Cladophialophora immunda</name>
    <dbReference type="NCBI Taxonomy" id="569365"/>
    <lineage>
        <taxon>Eukaryota</taxon>
        <taxon>Fungi</taxon>
        <taxon>Dikarya</taxon>
        <taxon>Ascomycota</taxon>
        <taxon>Pezizomycotina</taxon>
        <taxon>Eurotiomycetes</taxon>
        <taxon>Chaetothyriomycetidae</taxon>
        <taxon>Chaetothyriales</taxon>
        <taxon>Herpotrichiellaceae</taxon>
        <taxon>Cladophialophora</taxon>
    </lineage>
</organism>
<evidence type="ECO:0000313" key="5">
    <source>
        <dbReference type="Proteomes" id="UP000054466"/>
    </source>
</evidence>
<gene>
    <name evidence="4" type="ORF">PV07_00828</name>
</gene>
<reference evidence="4 5" key="1">
    <citation type="submission" date="2015-01" db="EMBL/GenBank/DDBJ databases">
        <title>The Genome Sequence of Cladophialophora immunda CBS83496.</title>
        <authorList>
            <consortium name="The Broad Institute Genomics Platform"/>
            <person name="Cuomo C."/>
            <person name="de Hoog S."/>
            <person name="Gorbushina A."/>
            <person name="Stielow B."/>
            <person name="Teixiera M."/>
            <person name="Abouelleil A."/>
            <person name="Chapman S.B."/>
            <person name="Priest M."/>
            <person name="Young S.K."/>
            <person name="Wortman J."/>
            <person name="Nusbaum C."/>
            <person name="Birren B."/>
        </authorList>
    </citation>
    <scope>NUCLEOTIDE SEQUENCE [LARGE SCALE GENOMIC DNA]</scope>
    <source>
        <strain evidence="4 5">CBS 83496</strain>
    </source>
</reference>
<evidence type="ECO:0000256" key="2">
    <source>
        <dbReference type="ARBA" id="ARBA00023154"/>
    </source>
</evidence>
<keyword evidence="5" id="KW-1185">Reference proteome</keyword>
<name>A0A0D2A0W8_9EURO</name>
<dbReference type="VEuPathDB" id="FungiDB:PV07_00828"/>
<dbReference type="EMBL" id="KN847040">
    <property type="protein sequence ID" value="KIW34026.1"/>
    <property type="molecule type" value="Genomic_DNA"/>
</dbReference>
<keyword evidence="1" id="KW-0560">Oxidoreductase</keyword>
<dbReference type="SUPFAM" id="SSF55347">
    <property type="entry name" value="Glyceraldehyde-3-phosphate dehydrogenase-like, C-terminal domain"/>
    <property type="match status" value="1"/>
</dbReference>